<dbReference type="EMBL" id="KV750072">
    <property type="protein sequence ID" value="OCL06426.1"/>
    <property type="molecule type" value="Genomic_DNA"/>
</dbReference>
<accession>A0A8E2EX70</accession>
<gene>
    <name evidence="2" type="ORF">AOQ84DRAFT_77166</name>
</gene>
<feature type="region of interest" description="Disordered" evidence="1">
    <location>
        <begin position="63"/>
        <end position="191"/>
    </location>
</feature>
<feature type="compositionally biased region" description="Basic and acidic residues" evidence="1">
    <location>
        <begin position="107"/>
        <end position="125"/>
    </location>
</feature>
<sequence>MITMATKHLQNLGFRIAVRRAAVAPASSVSSILDPTVIRRMNTATRTSSPLLNATYFARHASSHTSNFKPIPSNSSNFSTKENVARPHKHPQPEEEEEEGNSTLLKQIKEESENRRDGHNEDSSKPADSGGAKGVDSAGLPPPITDSGISEAFTFSDGSDGSDESTNDSDSSSRRGSSSESSGGHSPSSEE</sequence>
<evidence type="ECO:0000256" key="1">
    <source>
        <dbReference type="SAM" id="MobiDB-lite"/>
    </source>
</evidence>
<dbReference type="AlphaFoldDB" id="A0A8E2EX70"/>
<proteinExistence type="predicted"/>
<feature type="compositionally biased region" description="Polar residues" evidence="1">
    <location>
        <begin position="63"/>
        <end position="82"/>
    </location>
</feature>
<evidence type="ECO:0000313" key="3">
    <source>
        <dbReference type="Proteomes" id="UP000250140"/>
    </source>
</evidence>
<dbReference type="Proteomes" id="UP000250140">
    <property type="component" value="Unassembled WGS sequence"/>
</dbReference>
<name>A0A8E2EX70_9PEZI</name>
<protein>
    <submittedName>
        <fullName evidence="2">Uncharacterized protein</fullName>
    </submittedName>
</protein>
<reference evidence="2 3" key="1">
    <citation type="journal article" date="2016" name="Nat. Commun.">
        <title>Ectomycorrhizal ecology is imprinted in the genome of the dominant symbiotic fungus Cenococcum geophilum.</title>
        <authorList>
            <consortium name="DOE Joint Genome Institute"/>
            <person name="Peter M."/>
            <person name="Kohler A."/>
            <person name="Ohm R.A."/>
            <person name="Kuo A."/>
            <person name="Krutzmann J."/>
            <person name="Morin E."/>
            <person name="Arend M."/>
            <person name="Barry K.W."/>
            <person name="Binder M."/>
            <person name="Choi C."/>
            <person name="Clum A."/>
            <person name="Copeland A."/>
            <person name="Grisel N."/>
            <person name="Haridas S."/>
            <person name="Kipfer T."/>
            <person name="LaButti K."/>
            <person name="Lindquist E."/>
            <person name="Lipzen A."/>
            <person name="Maire R."/>
            <person name="Meier B."/>
            <person name="Mihaltcheva S."/>
            <person name="Molinier V."/>
            <person name="Murat C."/>
            <person name="Poggeler S."/>
            <person name="Quandt C.A."/>
            <person name="Sperisen C."/>
            <person name="Tritt A."/>
            <person name="Tisserant E."/>
            <person name="Crous P.W."/>
            <person name="Henrissat B."/>
            <person name="Nehls U."/>
            <person name="Egli S."/>
            <person name="Spatafora J.W."/>
            <person name="Grigoriev I.V."/>
            <person name="Martin F.M."/>
        </authorList>
    </citation>
    <scope>NUCLEOTIDE SEQUENCE [LARGE SCALE GENOMIC DNA]</scope>
    <source>
        <strain evidence="2 3">CBS 207.34</strain>
    </source>
</reference>
<feature type="compositionally biased region" description="Low complexity" evidence="1">
    <location>
        <begin position="168"/>
        <end position="191"/>
    </location>
</feature>
<keyword evidence="3" id="KW-1185">Reference proteome</keyword>
<organism evidence="2 3">
    <name type="scientific">Glonium stellatum</name>
    <dbReference type="NCBI Taxonomy" id="574774"/>
    <lineage>
        <taxon>Eukaryota</taxon>
        <taxon>Fungi</taxon>
        <taxon>Dikarya</taxon>
        <taxon>Ascomycota</taxon>
        <taxon>Pezizomycotina</taxon>
        <taxon>Dothideomycetes</taxon>
        <taxon>Pleosporomycetidae</taxon>
        <taxon>Gloniales</taxon>
        <taxon>Gloniaceae</taxon>
        <taxon>Glonium</taxon>
    </lineage>
</organism>
<evidence type="ECO:0000313" key="2">
    <source>
        <dbReference type="EMBL" id="OCL06426.1"/>
    </source>
</evidence>